<proteinExistence type="predicted"/>
<evidence type="ECO:0000313" key="1">
    <source>
        <dbReference type="EMBL" id="WNM62407.1"/>
    </source>
</evidence>
<gene>
    <name evidence="1" type="ORF">PQG83_01290</name>
</gene>
<name>A0AA96GJD2_9BACT</name>
<accession>A0AA96GJD2</accession>
<reference evidence="1 2" key="1">
    <citation type="submission" date="2023-01" db="EMBL/GenBank/DDBJ databases">
        <title>Cultivation and genomic characterization of new, ubiquitous marine nitrite-oxidizing bacteria from the Nitrospirales.</title>
        <authorList>
            <person name="Mueller A.J."/>
            <person name="Daebeler A."/>
            <person name="Herbold C.W."/>
            <person name="Kirkegaard R.H."/>
            <person name="Daims H."/>
        </authorList>
    </citation>
    <scope>NUCLEOTIDE SEQUENCE [LARGE SCALE GENOMIC DNA]</scope>
    <source>
        <strain evidence="1 2">DK</strain>
    </source>
</reference>
<protein>
    <submittedName>
        <fullName evidence="1">Uncharacterized protein</fullName>
    </submittedName>
</protein>
<dbReference type="EMBL" id="CP116968">
    <property type="protein sequence ID" value="WNM62407.1"/>
    <property type="molecule type" value="Genomic_DNA"/>
</dbReference>
<keyword evidence="2" id="KW-1185">Reference proteome</keyword>
<dbReference type="RefSeq" id="WP_312745860.1">
    <property type="nucleotide sequence ID" value="NZ_CP116968.1"/>
</dbReference>
<dbReference type="AlphaFoldDB" id="A0AA96GJD2"/>
<organism evidence="1 2">
    <name type="scientific">Candidatus Nitrospira neomarina</name>
    <dbReference type="NCBI Taxonomy" id="3020899"/>
    <lineage>
        <taxon>Bacteria</taxon>
        <taxon>Pseudomonadati</taxon>
        <taxon>Nitrospirota</taxon>
        <taxon>Nitrospiria</taxon>
        <taxon>Nitrospirales</taxon>
        <taxon>Nitrospiraceae</taxon>
        <taxon>Nitrospira</taxon>
    </lineage>
</organism>
<dbReference type="KEGG" id="nneo:PQG83_01290"/>
<dbReference type="Proteomes" id="UP001302494">
    <property type="component" value="Chromosome"/>
</dbReference>
<sequence length="59" mass="6862">MWIDEMDTIQTWVNGEEIILKKIGREYSYRPANETGDWMKGLPDGMVWADAQTLIEDSL</sequence>
<evidence type="ECO:0000313" key="2">
    <source>
        <dbReference type="Proteomes" id="UP001302494"/>
    </source>
</evidence>